<evidence type="ECO:0000313" key="2">
    <source>
        <dbReference type="Proteomes" id="UP000029643"/>
    </source>
</evidence>
<accession>A0A090X2H0</accession>
<dbReference type="RefSeq" id="WP_042501631.1">
    <property type="nucleotide sequence ID" value="NZ_BBNU01000036.1"/>
</dbReference>
<protein>
    <submittedName>
        <fullName evidence="1">Uncharacterized protein</fullName>
    </submittedName>
</protein>
<proteinExistence type="predicted"/>
<sequence>MVRGVTTNTYIINLSSNPNYSGGNPGFEDGNGFFDAGESLVFEESFTLKDCIDTGIQHQVEWTCQSSKITEGNVLFGANNPELDIDILENHRNISGVNHIRLKITNTASATAAAGFAKDILINVALGSNNQSGTTSYNNNPHWGGTTRYNVRSFSNFSLGSETVQVPFTPEDWGGQIILLHPLLQLMHCCQIPI</sequence>
<reference evidence="1 2" key="1">
    <citation type="journal article" date="2014" name="Genome Announc.">
        <title>Draft Genome Sequences of Marine Flavobacterium Algibacter lectus Strains SS8 and NR4.</title>
        <authorList>
            <person name="Takatani N."/>
            <person name="Nakanishi M."/>
            <person name="Meirelles P."/>
            <person name="Mino S."/>
            <person name="Suda W."/>
            <person name="Oshima K."/>
            <person name="Hattori M."/>
            <person name="Ohkuma M."/>
            <person name="Hosokawa M."/>
            <person name="Miyashita K."/>
            <person name="Thompson F.L."/>
            <person name="Niwa A."/>
            <person name="Sawabe T."/>
            <person name="Sawabe T."/>
        </authorList>
    </citation>
    <scope>NUCLEOTIDE SEQUENCE [LARGE SCALE GENOMIC DNA]</scope>
    <source>
        <strain evidence="2">JCM19274</strain>
    </source>
</reference>
<dbReference type="Proteomes" id="UP000029643">
    <property type="component" value="Unassembled WGS sequence"/>
</dbReference>
<evidence type="ECO:0000313" key="1">
    <source>
        <dbReference type="EMBL" id="GAL82609.1"/>
    </source>
</evidence>
<dbReference type="AlphaFoldDB" id="A0A090X2H0"/>
<dbReference type="EMBL" id="BBNU01000036">
    <property type="protein sequence ID" value="GAL82609.1"/>
    <property type="molecule type" value="Genomic_DNA"/>
</dbReference>
<organism evidence="1 2">
    <name type="scientific">Algibacter lectus</name>
    <dbReference type="NCBI Taxonomy" id="221126"/>
    <lineage>
        <taxon>Bacteria</taxon>
        <taxon>Pseudomonadati</taxon>
        <taxon>Bacteroidota</taxon>
        <taxon>Flavobacteriia</taxon>
        <taxon>Flavobacteriales</taxon>
        <taxon>Flavobacteriaceae</taxon>
        <taxon>Algibacter</taxon>
    </lineage>
</organism>
<gene>
    <name evidence="1" type="ORF">JCM19274_243</name>
</gene>
<comment type="caution">
    <text evidence="1">The sequence shown here is derived from an EMBL/GenBank/DDBJ whole genome shotgun (WGS) entry which is preliminary data.</text>
</comment>
<name>A0A090X2H0_9FLAO</name>